<dbReference type="GO" id="GO:0030170">
    <property type="term" value="F:pyridoxal phosphate binding"/>
    <property type="evidence" value="ECO:0007669"/>
    <property type="project" value="TreeGrafter"/>
</dbReference>
<sequence length="382" mass="42478">MINDFIELVRKHYDSPSEFIPLHAPVFKGNELKYVTETIQSTFVSSVGAFVDQFEKVMVDLTGAKYAVATVNGTAALHIALHSIGVTFGDEVITQALSFVATANAIRYTGADPVFVDVDLDSMGLSPSALLNFLESSCEVRDGIVYNKVSGKKIKAIVPMHTFGNPSRIEEIVAIANQFQLPVIEDSAESLGSYVKKRHTGTFGKLGVFSFNGNKTVTCGGGGAVVTDDIELGKRIKHITTTAKVPHPWEYSHDELGFNYRMPNLNAALACAQLEQLDSFLSEKRELSNKYIGFFKNSHIKFQEEISETKSNYWLNTICLKDKTERDEFLKQTNDMKVMTRPAWNLLNTSPMFEHCISDSLSHSKYLADRLVNIPSGVKWKN</sequence>
<proteinExistence type="inferred from homology"/>
<comment type="pathway">
    <text evidence="2">Bacterial outer membrane biogenesis; LPS O-antigen biosynthesis.</text>
</comment>
<dbReference type="EC" id="2.6.1.102" evidence="8"/>
<dbReference type="InterPro" id="IPR000653">
    <property type="entry name" value="DegT/StrS_aminotransferase"/>
</dbReference>
<evidence type="ECO:0000256" key="6">
    <source>
        <dbReference type="ARBA" id="ARBA00037999"/>
    </source>
</evidence>
<dbReference type="EMBL" id="RQGA01000001">
    <property type="protein sequence ID" value="TGL45832.1"/>
    <property type="molecule type" value="Genomic_DNA"/>
</dbReference>
<dbReference type="Proteomes" id="UP000298125">
    <property type="component" value="Unassembled WGS sequence"/>
</dbReference>
<evidence type="ECO:0000256" key="11">
    <source>
        <dbReference type="PIRSR" id="PIRSR000390-2"/>
    </source>
</evidence>
<evidence type="ECO:0000256" key="7">
    <source>
        <dbReference type="ARBA" id="ARBA00051587"/>
    </source>
</evidence>
<name>A0A4V3JPP5_9LEPT</name>
<keyword evidence="4 13" id="KW-0808">Transferase</keyword>
<dbReference type="CDD" id="cd00616">
    <property type="entry name" value="AHBA_syn"/>
    <property type="match status" value="1"/>
</dbReference>
<evidence type="ECO:0000256" key="12">
    <source>
        <dbReference type="RuleBase" id="RU004508"/>
    </source>
</evidence>
<dbReference type="InterPro" id="IPR015422">
    <property type="entry name" value="PyrdxlP-dep_Trfase_small"/>
</dbReference>
<evidence type="ECO:0000256" key="8">
    <source>
        <dbReference type="ARBA" id="ARBA00066317"/>
    </source>
</evidence>
<dbReference type="GO" id="GO:0102933">
    <property type="term" value="F:GDP-4-dehydro-6-deoxy-D-mannose-4-aminotransferase activity"/>
    <property type="evidence" value="ECO:0007669"/>
    <property type="project" value="UniProtKB-EC"/>
</dbReference>
<dbReference type="FunFam" id="3.40.640.10:FF:000090">
    <property type="entry name" value="Pyridoxal phosphate-dependent aminotransferase"/>
    <property type="match status" value="1"/>
</dbReference>
<evidence type="ECO:0000313" key="13">
    <source>
        <dbReference type="EMBL" id="TGL45832.1"/>
    </source>
</evidence>
<dbReference type="SUPFAM" id="SSF53383">
    <property type="entry name" value="PLP-dependent transferases"/>
    <property type="match status" value="1"/>
</dbReference>
<dbReference type="OrthoDB" id="9810913at2"/>
<dbReference type="PIRSF" id="PIRSF000390">
    <property type="entry name" value="PLP_StrS"/>
    <property type="match status" value="1"/>
</dbReference>
<evidence type="ECO:0000313" key="14">
    <source>
        <dbReference type="Proteomes" id="UP000298125"/>
    </source>
</evidence>
<protein>
    <recommendedName>
        <fullName evidence="9">GDP-perosamine synthase</fullName>
        <ecNumber evidence="8">2.6.1.102</ecNumber>
    </recommendedName>
</protein>
<evidence type="ECO:0000256" key="2">
    <source>
        <dbReference type="ARBA" id="ARBA00005125"/>
    </source>
</evidence>
<dbReference type="Gene3D" id="3.40.640.10">
    <property type="entry name" value="Type I PLP-dependent aspartate aminotransferase-like (Major domain)"/>
    <property type="match status" value="1"/>
</dbReference>
<comment type="caution">
    <text evidence="13">The sequence shown here is derived from an EMBL/GenBank/DDBJ whole genome shotgun (WGS) entry which is preliminary data.</text>
</comment>
<dbReference type="AlphaFoldDB" id="A0A4V3JPP5"/>
<dbReference type="InterPro" id="IPR015424">
    <property type="entry name" value="PyrdxlP-dep_Trfase"/>
</dbReference>
<dbReference type="PANTHER" id="PTHR30244">
    <property type="entry name" value="TRANSAMINASE"/>
    <property type="match status" value="1"/>
</dbReference>
<evidence type="ECO:0000256" key="4">
    <source>
        <dbReference type="ARBA" id="ARBA00022679"/>
    </source>
</evidence>
<dbReference type="RefSeq" id="WP_135575132.1">
    <property type="nucleotide sequence ID" value="NZ_RQGA01000001.1"/>
</dbReference>
<feature type="active site" description="Proton acceptor" evidence="10">
    <location>
        <position position="215"/>
    </location>
</feature>
<evidence type="ECO:0000256" key="1">
    <source>
        <dbReference type="ARBA" id="ARBA00001933"/>
    </source>
</evidence>
<evidence type="ECO:0000256" key="3">
    <source>
        <dbReference type="ARBA" id="ARBA00022576"/>
    </source>
</evidence>
<dbReference type="GO" id="GO:0000271">
    <property type="term" value="P:polysaccharide biosynthetic process"/>
    <property type="evidence" value="ECO:0007669"/>
    <property type="project" value="TreeGrafter"/>
</dbReference>
<evidence type="ECO:0000256" key="9">
    <source>
        <dbReference type="ARBA" id="ARBA00074221"/>
    </source>
</evidence>
<dbReference type="Pfam" id="PF01041">
    <property type="entry name" value="DegT_DnrJ_EryC1"/>
    <property type="match status" value="1"/>
</dbReference>
<dbReference type="PANTHER" id="PTHR30244:SF30">
    <property type="entry name" value="BLR5990 PROTEIN"/>
    <property type="match status" value="1"/>
</dbReference>
<dbReference type="InterPro" id="IPR015421">
    <property type="entry name" value="PyrdxlP-dep_Trfase_major"/>
</dbReference>
<keyword evidence="3 13" id="KW-0032">Aminotransferase</keyword>
<keyword evidence="5 11" id="KW-0663">Pyridoxal phosphate</keyword>
<comment type="catalytic activity">
    <reaction evidence="7">
        <text>GDP-alpha-D-perosamine + 2-oxoglutarate = GDP-4-dehydro-alpha-D-rhamnose + L-glutamate</text>
        <dbReference type="Rhea" id="RHEA:36779"/>
        <dbReference type="ChEBI" id="CHEBI:16810"/>
        <dbReference type="ChEBI" id="CHEBI:29985"/>
        <dbReference type="ChEBI" id="CHEBI:57964"/>
        <dbReference type="ChEBI" id="CHEBI:73996"/>
        <dbReference type="EC" id="2.6.1.102"/>
    </reaction>
</comment>
<gene>
    <name evidence="13" type="ORF">EHQ49_00140</name>
</gene>
<feature type="modified residue" description="N6-(pyridoxal phosphate)lysine" evidence="11">
    <location>
        <position position="215"/>
    </location>
</feature>
<accession>A0A4V3JPP5</accession>
<comment type="cofactor">
    <cofactor evidence="1">
        <name>pyridoxal 5'-phosphate</name>
        <dbReference type="ChEBI" id="CHEBI:597326"/>
    </cofactor>
</comment>
<organism evidence="13 14">
    <name type="scientific">Leptospira perdikensis</name>
    <dbReference type="NCBI Taxonomy" id="2484948"/>
    <lineage>
        <taxon>Bacteria</taxon>
        <taxon>Pseudomonadati</taxon>
        <taxon>Spirochaetota</taxon>
        <taxon>Spirochaetia</taxon>
        <taxon>Leptospirales</taxon>
        <taxon>Leptospiraceae</taxon>
        <taxon>Leptospira</taxon>
    </lineage>
</organism>
<dbReference type="Gene3D" id="3.90.1150.10">
    <property type="entry name" value="Aspartate Aminotransferase, domain 1"/>
    <property type="match status" value="1"/>
</dbReference>
<dbReference type="InterPro" id="IPR026385">
    <property type="entry name" value="LegC-like"/>
</dbReference>
<comment type="similarity">
    <text evidence="6 12">Belongs to the DegT/DnrJ/EryC1 family.</text>
</comment>
<dbReference type="NCBIfam" id="TIGR04181">
    <property type="entry name" value="NHT_00031"/>
    <property type="match status" value="1"/>
</dbReference>
<evidence type="ECO:0000256" key="5">
    <source>
        <dbReference type="ARBA" id="ARBA00022898"/>
    </source>
</evidence>
<keyword evidence="14" id="KW-1185">Reference proteome</keyword>
<reference evidence="13" key="1">
    <citation type="journal article" date="2019" name="PLoS Negl. Trop. Dis.">
        <title>Revisiting the worldwide diversity of Leptospira species in the environment.</title>
        <authorList>
            <person name="Vincent A.T."/>
            <person name="Schiettekatte O."/>
            <person name="Bourhy P."/>
            <person name="Veyrier F.J."/>
            <person name="Picardeau M."/>
        </authorList>
    </citation>
    <scope>NUCLEOTIDE SEQUENCE [LARGE SCALE GENOMIC DNA]</scope>
    <source>
        <strain evidence="13">201702692</strain>
    </source>
</reference>
<evidence type="ECO:0000256" key="10">
    <source>
        <dbReference type="PIRSR" id="PIRSR000390-1"/>
    </source>
</evidence>